<evidence type="ECO:0000313" key="2">
    <source>
        <dbReference type="Proteomes" id="UP000184267"/>
    </source>
</evidence>
<accession>A0A1M2VMK4</accession>
<reference evidence="1 2" key="1">
    <citation type="submission" date="2016-10" db="EMBL/GenBank/DDBJ databases">
        <title>Genome sequence of the basidiomycete white-rot fungus Trametes pubescens.</title>
        <authorList>
            <person name="Makela M.R."/>
            <person name="Granchi Z."/>
            <person name="Peng M."/>
            <person name="De Vries R.P."/>
            <person name="Grigoriev I."/>
            <person name="Riley R."/>
            <person name="Hilden K."/>
        </authorList>
    </citation>
    <scope>NUCLEOTIDE SEQUENCE [LARGE SCALE GENOMIC DNA]</scope>
    <source>
        <strain evidence="1 2">FBCC735</strain>
    </source>
</reference>
<organism evidence="1 2">
    <name type="scientific">Trametes pubescens</name>
    <name type="common">White-rot fungus</name>
    <dbReference type="NCBI Taxonomy" id="154538"/>
    <lineage>
        <taxon>Eukaryota</taxon>
        <taxon>Fungi</taxon>
        <taxon>Dikarya</taxon>
        <taxon>Basidiomycota</taxon>
        <taxon>Agaricomycotina</taxon>
        <taxon>Agaricomycetes</taxon>
        <taxon>Polyporales</taxon>
        <taxon>Polyporaceae</taxon>
        <taxon>Trametes</taxon>
    </lineage>
</organism>
<name>A0A1M2VMK4_TRAPU</name>
<gene>
    <name evidence="1" type="ORF">TRAPUB_258</name>
</gene>
<proteinExistence type="predicted"/>
<dbReference type="AlphaFoldDB" id="A0A1M2VMK4"/>
<dbReference type="EMBL" id="MNAD01001009">
    <property type="protein sequence ID" value="OJT08831.1"/>
    <property type="molecule type" value="Genomic_DNA"/>
</dbReference>
<evidence type="ECO:0000313" key="1">
    <source>
        <dbReference type="EMBL" id="OJT08831.1"/>
    </source>
</evidence>
<sequence length="346" mass="39434">MSHMQALSDTASAAPIFLPSQHLRKFFMIEATNSHDPIWRSPVAPAVLTQNRIARSAIQYALLSTVVQSPQSLVYINPVVSSAIQTFMDHMSTLIKPLSMRIVHKYETLNRMGVRIRPRISLTLIHPSEPGGVRFNVQPGDDTENEEIMRLHLRRGIAASPLFSDIRELWMDGNARQLLRPPHSILPSLPNLQYLQVLCDELDEWISQGTFEALAHAEGGGLVCPQLESLNVLVLSEQPTERAQVVFEQIRALVERRIGLGRPLKRLYLSIIVSPSRTSNPRLILETRRELGSLVEHFDLHVRKRDSGRFPNVDCWREWDDRLPLGCRSGDELVGYWPAWERDLWP</sequence>
<dbReference type="Proteomes" id="UP000184267">
    <property type="component" value="Unassembled WGS sequence"/>
</dbReference>
<comment type="caution">
    <text evidence="1">The sequence shown here is derived from an EMBL/GenBank/DDBJ whole genome shotgun (WGS) entry which is preliminary data.</text>
</comment>
<dbReference type="OrthoDB" id="2738900at2759"/>
<protein>
    <submittedName>
        <fullName evidence="1">Uncharacterized protein</fullName>
    </submittedName>
</protein>
<keyword evidence="2" id="KW-1185">Reference proteome</keyword>